<feature type="compositionally biased region" description="Polar residues" evidence="7">
    <location>
        <begin position="63"/>
        <end position="73"/>
    </location>
</feature>
<dbReference type="PANTHER" id="PTHR22928">
    <property type="entry name" value="TELOMERE-ASSOCIATED PROTEIN RIF1"/>
    <property type="match status" value="1"/>
</dbReference>
<feature type="compositionally biased region" description="Acidic residues" evidence="7">
    <location>
        <begin position="1674"/>
        <end position="1687"/>
    </location>
</feature>
<evidence type="ECO:0000256" key="1">
    <source>
        <dbReference type="ARBA" id="ARBA00004123"/>
    </source>
</evidence>
<evidence type="ECO:0000256" key="2">
    <source>
        <dbReference type="ARBA" id="ARBA00004574"/>
    </source>
</evidence>
<gene>
    <name evidence="9" type="ORF">XA68_13529</name>
</gene>
<feature type="compositionally biased region" description="Pro residues" evidence="7">
    <location>
        <begin position="1275"/>
        <end position="1284"/>
    </location>
</feature>
<feature type="compositionally biased region" description="Basic and acidic residues" evidence="7">
    <location>
        <begin position="1463"/>
        <end position="1492"/>
    </location>
</feature>
<feature type="compositionally biased region" description="Basic and acidic residues" evidence="7">
    <location>
        <begin position="1211"/>
        <end position="1231"/>
    </location>
</feature>
<dbReference type="STRING" id="268505.A0A2A9PNL9"/>
<keyword evidence="4" id="KW-0779">Telomere</keyword>
<sequence>MASSVASAPAIHLLASLPTRPPTPPREAGHDVDVSLKSALGRTQPIDAPRSLQTPPSILSPVSVATRSDVSSNRARKRVEWSSLTDYKDPPDYRDGARLVKSPLRSAPSGPSKPIKGILKPSSSPGPAASTLGIHPDGAVSHPHLIEMLESAVKQLAGLDRDSKLDAYMTLARALKTSNNLPDRVALQNKMSLFVQFIQRDLTARNETGSLDSSLANHALHLLITFLHFQAIASTIPTDFGIFIVDHAIRSFETPSMPKDVIRHLMQVVAFQNFPTKLMTLDRVGRLVTALHRIEHHFQNKSIVMSRIYIYKRLVKQARGAMIFHSDWLKDMFVDMLSTVKDIRNQAISLGTEAGFALRADKQLLRKAAHVFKTADGDESFIDFYIKRLQRMIKDKQASFVVPQIWSVVILFLRCPLDWWQFYNPWLTLVQDAFNMTDSLLRQEANHAWTRYACLSIIDSKVPPKTIGALCQPFMSQLRRKASSDEALKLRAIVLGGLCSLYYHAFAQGEEKYPNELIWDTAVQPVVTQLITMDIPGDCTIQAARILAGLLDVSTPRPSRNSDRIMDPAPLKPEELLPIDCKWVRRHCDKIFHTVGPILVKKFTDLANQESIVFRLWQVLVGSIAAASAKDIKVSDDTHKFLACTSSLLAKLWSRGCEGDGSARSKFFTSVKHFAQLLADGLSILPFTEKKSPVSTSLTFEPVATPLQSARKGERVCGGSRTPLQHLFVMLSAVPPGCADDEELADLFRSLFEPFLKGRTGKARAELARELMQLLPQNALSPFGPWLLAADNMKTCIEKSPVESGVDGGKPLGPAYRELVSHLERGLACHPSLPAAHWKDLFDLVSTSVFEELGDAGRALIVVEPLAKSILENGLSNPAVPSAMLTRVMTMIFDTANLPGDRKALDAARSRLWGVSLAAAKVASSDPFDNLYKLANLTMGALYDKVTEPDSPSEIDGLVESVFTFVERCLPLALVQTITNLQDGLCPWFQDERDQLRLREGSTISATMGRVCERLGIELSSHGRLERKDFDQLESLLTTALQSKNPLIATKAIEACSTLFEDEDLKCSDMFKSIISSLRPKAIRSATGDGQSSKKFDAQVLSAIRHAEEDSIIVVSPAISRPESIQSTVPGSSGSKQRRAKKRQLKVMNETDGKSSKKRNSSRPRHDNSQLQFAVIAPSSPPHDESQHFTRRQKEVRERQQKTASSYPEMGSERGSEPGEIVSKESNHVEKNSGSGDSARDATPDRATMFDDLIRSTPTPRRGQVFPMDDANDPPSSPPVPRPCPLLSEIQSRSKVNNSLDNWDFSSPTGSPVPGPEQAGQEAEPLPIPRACAVSPPRARTRTRSRGPSDSTAQETKKAMGSRNADYDGRVGAWNSVSVLAPTNPPATPPRRCSALLGQASDTPGSGEDEDEFMDARTSPDWSAPHPCEALEEDFDGGQDAQDMSYALSEGDEHGMIDLVIELESRPHELPPSDADDSPKTDCSWKETDRKRPQVLQESPSGPTTRRGSLRLASLAAASTSTDAQASSEARCKRKRGGPQHTDGGGKRRRSLDAARHTKEDERRDTSPPVPAGRTRMETRQSLRKQKQPAVDASATSRVDRDARDRRSHTKTSSNPVEEPTWQPVTESSITSQRSGSQQSPRAAGKATRRLTRRESKKSLNPSNSAGTNVGDAELGEEREQGDDDTADIMGTLRSGLEQLRKTALARDRMYELEDILMDMKRELYEAEKRGRPRSADERKRKGSTQT</sequence>
<evidence type="ECO:0000256" key="7">
    <source>
        <dbReference type="SAM" id="MobiDB-lite"/>
    </source>
</evidence>
<dbReference type="InterPro" id="IPR022031">
    <property type="entry name" value="Rif1_N"/>
</dbReference>
<dbReference type="Pfam" id="PF12231">
    <property type="entry name" value="Rif1_N"/>
    <property type="match status" value="1"/>
</dbReference>
<dbReference type="GO" id="GO:0140445">
    <property type="term" value="C:chromosome, telomeric repeat region"/>
    <property type="evidence" value="ECO:0007669"/>
    <property type="project" value="TreeGrafter"/>
</dbReference>
<accession>A0A2A9PNL9</accession>
<organism evidence="9 10">
    <name type="scientific">Ophiocordyceps unilateralis</name>
    <name type="common">Zombie-ant fungus</name>
    <name type="synonym">Torrubia unilateralis</name>
    <dbReference type="NCBI Taxonomy" id="268505"/>
    <lineage>
        <taxon>Eukaryota</taxon>
        <taxon>Fungi</taxon>
        <taxon>Dikarya</taxon>
        <taxon>Ascomycota</taxon>
        <taxon>Pezizomycotina</taxon>
        <taxon>Sordariomycetes</taxon>
        <taxon>Hypocreomycetidae</taxon>
        <taxon>Hypocreales</taxon>
        <taxon>Ophiocordycipitaceae</taxon>
        <taxon>Ophiocordyceps</taxon>
    </lineage>
</organism>
<dbReference type="GO" id="GO:0005634">
    <property type="term" value="C:nucleus"/>
    <property type="evidence" value="ECO:0007669"/>
    <property type="project" value="UniProtKB-SubCell"/>
</dbReference>
<feature type="region of interest" description="Disordered" evidence="7">
    <location>
        <begin position="1725"/>
        <end position="1747"/>
    </location>
</feature>
<feature type="domain" description="Telomere-associated protein Rif1 N-terminal" evidence="8">
    <location>
        <begin position="156"/>
        <end position="523"/>
    </location>
</feature>
<proteinExistence type="predicted"/>
<feature type="compositionally biased region" description="Basic and acidic residues" evidence="7">
    <location>
        <begin position="1551"/>
        <end position="1566"/>
    </location>
</feature>
<feature type="compositionally biased region" description="Basic and acidic residues" evidence="7">
    <location>
        <begin position="1725"/>
        <end position="1740"/>
    </location>
</feature>
<dbReference type="InterPro" id="IPR016024">
    <property type="entry name" value="ARM-type_fold"/>
</dbReference>
<evidence type="ECO:0000259" key="8">
    <source>
        <dbReference type="Pfam" id="PF12231"/>
    </source>
</evidence>
<keyword evidence="5" id="KW-0539">Nucleus</keyword>
<evidence type="ECO:0000313" key="10">
    <source>
        <dbReference type="Proteomes" id="UP000037136"/>
    </source>
</evidence>
<evidence type="ECO:0000256" key="3">
    <source>
        <dbReference type="ARBA" id="ARBA00022454"/>
    </source>
</evidence>
<feature type="compositionally biased region" description="Basic and acidic residues" evidence="7">
    <location>
        <begin position="1238"/>
        <end position="1254"/>
    </location>
</feature>
<feature type="region of interest" description="Disordered" evidence="7">
    <location>
        <begin position="1121"/>
        <end position="1689"/>
    </location>
</feature>
<feature type="region of interest" description="Disordered" evidence="7">
    <location>
        <begin position="13"/>
        <end position="78"/>
    </location>
</feature>
<feature type="compositionally biased region" description="Low complexity" evidence="7">
    <location>
        <begin position="1504"/>
        <end position="1528"/>
    </location>
</feature>
<evidence type="ECO:0000313" key="9">
    <source>
        <dbReference type="EMBL" id="PFH62462.1"/>
    </source>
</evidence>
<dbReference type="OrthoDB" id="5399929at2759"/>
<dbReference type="SUPFAM" id="SSF48371">
    <property type="entry name" value="ARM repeat"/>
    <property type="match status" value="1"/>
</dbReference>
<dbReference type="GO" id="GO:0000723">
    <property type="term" value="P:telomere maintenance"/>
    <property type="evidence" value="ECO:0007669"/>
    <property type="project" value="TreeGrafter"/>
</dbReference>
<feature type="compositionally biased region" description="Basic and acidic residues" evidence="7">
    <location>
        <begin position="1182"/>
        <end position="1201"/>
    </location>
</feature>
<feature type="region of interest" description="Disordered" evidence="7">
    <location>
        <begin position="92"/>
        <end position="135"/>
    </location>
</feature>
<feature type="compositionally biased region" description="Polar residues" evidence="7">
    <location>
        <begin position="1289"/>
        <end position="1310"/>
    </location>
</feature>
<feature type="compositionally biased region" description="Basic residues" evidence="7">
    <location>
        <begin position="1136"/>
        <end position="1145"/>
    </location>
</feature>
<keyword evidence="10" id="KW-1185">Reference proteome</keyword>
<reference evidence="9 10" key="1">
    <citation type="journal article" date="2015" name="BMC Genomics">
        <title>Gene expression during zombie ant biting behavior reflects the complexity underlying fungal parasitic behavioral manipulation.</title>
        <authorList>
            <person name="de Bekker C."/>
            <person name="Ohm R.A."/>
            <person name="Loreto R.G."/>
            <person name="Sebastian A."/>
            <person name="Albert I."/>
            <person name="Merrow M."/>
            <person name="Brachmann A."/>
            <person name="Hughes D.P."/>
        </authorList>
    </citation>
    <scope>NUCLEOTIDE SEQUENCE [LARGE SCALE GENOMIC DNA]</scope>
    <source>
        <strain evidence="9 10">SC16a</strain>
    </source>
</reference>
<keyword evidence="3" id="KW-0158">Chromosome</keyword>
<evidence type="ECO:0000256" key="5">
    <source>
        <dbReference type="ARBA" id="ARBA00023242"/>
    </source>
</evidence>
<feature type="compositionally biased region" description="Polar residues" evidence="7">
    <location>
        <begin position="1659"/>
        <end position="1668"/>
    </location>
</feature>
<keyword evidence="6" id="KW-0131">Cell cycle</keyword>
<dbReference type="Proteomes" id="UP000037136">
    <property type="component" value="Unassembled WGS sequence"/>
</dbReference>
<name>A0A2A9PNL9_OPHUN</name>
<feature type="compositionally biased region" description="Polar residues" evidence="7">
    <location>
        <begin position="1623"/>
        <end position="1641"/>
    </location>
</feature>
<comment type="caution">
    <text evidence="9">The sequence shown here is derived from an EMBL/GenBank/DDBJ whole genome shotgun (WGS) entry which is preliminary data.</text>
</comment>
<dbReference type="PANTHER" id="PTHR22928:SF3">
    <property type="entry name" value="TELOMERE-ASSOCIATED PROTEIN RIF1"/>
    <property type="match status" value="1"/>
</dbReference>
<reference evidence="9 10" key="2">
    <citation type="journal article" date="2017" name="Sci. Rep.">
        <title>Ant-infecting Ophiocordyceps genomes reveal a high diversity of potential behavioral manipulation genes and a possible major role for enterotoxins.</title>
        <authorList>
            <person name="de Bekker C."/>
            <person name="Ohm R.A."/>
            <person name="Evans H.C."/>
            <person name="Brachmann A."/>
            <person name="Hughes D.P."/>
        </authorList>
    </citation>
    <scope>NUCLEOTIDE SEQUENCE [LARGE SCALE GENOMIC DNA]</scope>
    <source>
        <strain evidence="9 10">SC16a</strain>
    </source>
</reference>
<evidence type="ECO:0000256" key="6">
    <source>
        <dbReference type="ARBA" id="ARBA00023306"/>
    </source>
</evidence>
<evidence type="ECO:0000256" key="4">
    <source>
        <dbReference type="ARBA" id="ARBA00022895"/>
    </source>
</evidence>
<dbReference type="EMBL" id="LAZP02000028">
    <property type="protein sequence ID" value="PFH62462.1"/>
    <property type="molecule type" value="Genomic_DNA"/>
</dbReference>
<comment type="subcellular location">
    <subcellularLocation>
        <location evidence="2">Chromosome</location>
        <location evidence="2">Telomere</location>
    </subcellularLocation>
    <subcellularLocation>
        <location evidence="1">Nucleus</location>
    </subcellularLocation>
</comment>
<feature type="compositionally biased region" description="Polar residues" evidence="7">
    <location>
        <begin position="1123"/>
        <end position="1135"/>
    </location>
</feature>
<protein>
    <recommendedName>
        <fullName evidence="8">Telomere-associated protein Rif1 N-terminal domain-containing protein</fullName>
    </recommendedName>
</protein>